<name>A0A2T5C4V9_9BACT</name>
<reference evidence="2 3" key="1">
    <citation type="submission" date="2018-04" db="EMBL/GenBank/DDBJ databases">
        <title>Genomic Encyclopedia of Archaeal and Bacterial Type Strains, Phase II (KMG-II): from individual species to whole genera.</title>
        <authorList>
            <person name="Goeker M."/>
        </authorList>
    </citation>
    <scope>NUCLEOTIDE SEQUENCE [LARGE SCALE GENOMIC DNA]</scope>
    <source>
        <strain evidence="2 3">DSM 28823</strain>
    </source>
</reference>
<dbReference type="RefSeq" id="WP_107821286.1">
    <property type="nucleotide sequence ID" value="NZ_OY782574.1"/>
</dbReference>
<protein>
    <submittedName>
        <fullName evidence="2">Uncharacterized protein</fullName>
    </submittedName>
</protein>
<gene>
    <name evidence="2" type="ORF">C8N47_103202</name>
</gene>
<proteinExistence type="predicted"/>
<feature type="region of interest" description="Disordered" evidence="1">
    <location>
        <begin position="1"/>
        <end position="29"/>
    </location>
</feature>
<dbReference type="AlphaFoldDB" id="A0A2T5C4V9"/>
<dbReference type="EMBL" id="QAAD01000003">
    <property type="protein sequence ID" value="PTN09905.1"/>
    <property type="molecule type" value="Genomic_DNA"/>
</dbReference>
<sequence length="85" mass="9459">MAKAIAEKTKSRAVSSLTKQEKPKSGAVSTLTLREKQSPLLIPENIQRQRKSAIFGDPVGMVVVQNIIKATFQQHLQTYFNSAQF</sequence>
<evidence type="ECO:0000313" key="2">
    <source>
        <dbReference type="EMBL" id="PTN09905.1"/>
    </source>
</evidence>
<comment type="caution">
    <text evidence="2">The sequence shown here is derived from an EMBL/GenBank/DDBJ whole genome shotgun (WGS) entry which is preliminary data.</text>
</comment>
<evidence type="ECO:0000256" key="1">
    <source>
        <dbReference type="SAM" id="MobiDB-lite"/>
    </source>
</evidence>
<organism evidence="2 3">
    <name type="scientific">Mangrovibacterium marinum</name>
    <dbReference type="NCBI Taxonomy" id="1639118"/>
    <lineage>
        <taxon>Bacteria</taxon>
        <taxon>Pseudomonadati</taxon>
        <taxon>Bacteroidota</taxon>
        <taxon>Bacteroidia</taxon>
        <taxon>Marinilabiliales</taxon>
        <taxon>Prolixibacteraceae</taxon>
        <taxon>Mangrovibacterium</taxon>
    </lineage>
</organism>
<keyword evidence="3" id="KW-1185">Reference proteome</keyword>
<feature type="compositionally biased region" description="Basic and acidic residues" evidence="1">
    <location>
        <begin position="1"/>
        <end position="10"/>
    </location>
</feature>
<accession>A0A2T5C4V9</accession>
<dbReference type="Proteomes" id="UP000243525">
    <property type="component" value="Unassembled WGS sequence"/>
</dbReference>
<evidence type="ECO:0000313" key="3">
    <source>
        <dbReference type="Proteomes" id="UP000243525"/>
    </source>
</evidence>